<evidence type="ECO:0000313" key="2">
    <source>
        <dbReference type="EMBL" id="MBP1041962.1"/>
    </source>
</evidence>
<keyword evidence="1" id="KW-0472">Membrane</keyword>
<dbReference type="Proteomes" id="UP000674938">
    <property type="component" value="Unassembled WGS sequence"/>
</dbReference>
<gene>
    <name evidence="2" type="ORF">I6N95_13155</name>
</gene>
<feature type="transmembrane region" description="Helical" evidence="1">
    <location>
        <begin position="29"/>
        <end position="48"/>
    </location>
</feature>
<name>A0A940P5V6_9ENTE</name>
<comment type="caution">
    <text evidence="2">The sequence shown here is derived from an EMBL/GenBank/DDBJ whole genome shotgun (WGS) entry which is preliminary data.</text>
</comment>
<dbReference type="AlphaFoldDB" id="A0A940P5V6"/>
<dbReference type="EMBL" id="JAEEGA010000008">
    <property type="protein sequence ID" value="MBP1041962.1"/>
    <property type="molecule type" value="Genomic_DNA"/>
</dbReference>
<protein>
    <submittedName>
        <fullName evidence="2">Uncharacterized protein</fullName>
    </submittedName>
</protein>
<reference evidence="2" key="1">
    <citation type="submission" date="2020-12" db="EMBL/GenBank/DDBJ databases">
        <title>Vagococcus allomyrinae sp. nov. and Enterococcus lavae sp. nov., isolated from the larvae of Allomyrina dichotoma.</title>
        <authorList>
            <person name="Lee S.D."/>
        </authorList>
    </citation>
    <scope>NUCLEOTIDE SEQUENCE</scope>
    <source>
        <strain evidence="2">BWB3-3</strain>
    </source>
</reference>
<evidence type="ECO:0000313" key="3">
    <source>
        <dbReference type="Proteomes" id="UP000674938"/>
    </source>
</evidence>
<sequence length="319" mass="36376">MKGQAIETKHKNDVNLPKKASNKINWGKVILAGTIGIFSLSSLIYSIFGEPEPEVESVVVTERTDSSTEEPEGHLLRESTNTFLAFQRLFLPNSKANSVTFSQRKKFIDERVNSNLVELFRTHAKNENLAEPERHEYDSLLTIFNNSSVSYFILRDGTPYLQLGIDEYSMVSSVMGAGWQEANQEAIDGLASLYTIPRERLIKKIINDFLLPKTNNWSVDLDANKDVLWTKAEARFGIERDAIASYEFESGFYQFSQTIEKRQVILFSDKQMELKLLLILDDLGRVMTVVILEHDEYPEEALAYLKEHAEPRQLILSAS</sequence>
<proteinExistence type="predicted"/>
<keyword evidence="1" id="KW-0812">Transmembrane</keyword>
<keyword evidence="3" id="KW-1185">Reference proteome</keyword>
<dbReference type="RefSeq" id="WP_209528693.1">
    <property type="nucleotide sequence ID" value="NZ_JAEEGA010000008.1"/>
</dbReference>
<evidence type="ECO:0000256" key="1">
    <source>
        <dbReference type="SAM" id="Phobius"/>
    </source>
</evidence>
<accession>A0A940P5V6</accession>
<organism evidence="2 3">
    <name type="scientific">Vagococcus allomyrinae</name>
    <dbReference type="NCBI Taxonomy" id="2794353"/>
    <lineage>
        <taxon>Bacteria</taxon>
        <taxon>Bacillati</taxon>
        <taxon>Bacillota</taxon>
        <taxon>Bacilli</taxon>
        <taxon>Lactobacillales</taxon>
        <taxon>Enterococcaceae</taxon>
        <taxon>Vagococcus</taxon>
    </lineage>
</organism>
<keyword evidence="1" id="KW-1133">Transmembrane helix</keyword>